<keyword evidence="2" id="KW-0378">Hydrolase</keyword>
<keyword evidence="2" id="KW-0540">Nuclease</keyword>
<dbReference type="EMBL" id="LR797135">
    <property type="protein sequence ID" value="CAB4189381.1"/>
    <property type="molecule type" value="Genomic_DNA"/>
</dbReference>
<evidence type="ECO:0000313" key="2">
    <source>
        <dbReference type="EMBL" id="CAB4189381.1"/>
    </source>
</evidence>
<dbReference type="PANTHER" id="PTHR46609:SF6">
    <property type="entry name" value="EXONUCLEASE, PHAGE-TYPE_RECB, C-TERMINAL DOMAIN-CONTAINING PROTEIN-RELATED"/>
    <property type="match status" value="1"/>
</dbReference>
<dbReference type="InterPro" id="IPR017482">
    <property type="entry name" value="Lambda-type_endonuclease"/>
</dbReference>
<proteinExistence type="predicted"/>
<keyword evidence="2" id="KW-0255">Endonuclease</keyword>
<dbReference type="InterPro" id="IPR019080">
    <property type="entry name" value="YqaJ_viral_recombinase"/>
</dbReference>
<dbReference type="SUPFAM" id="SSF52980">
    <property type="entry name" value="Restriction endonuclease-like"/>
    <property type="match status" value="1"/>
</dbReference>
<protein>
    <submittedName>
        <fullName evidence="2">COG5377 Phage-related protein, predicted endonuclease</fullName>
    </submittedName>
</protein>
<dbReference type="InterPro" id="IPR051703">
    <property type="entry name" value="NF-kappa-B_Signaling_Reg"/>
</dbReference>
<gene>
    <name evidence="2" type="ORF">UFOVP1184_36</name>
</gene>
<dbReference type="InterPro" id="IPR011335">
    <property type="entry name" value="Restrct_endonuc-II-like"/>
</dbReference>
<dbReference type="GO" id="GO:0004519">
    <property type="term" value="F:endonuclease activity"/>
    <property type="evidence" value="ECO:0007669"/>
    <property type="project" value="UniProtKB-KW"/>
</dbReference>
<dbReference type="NCBIfam" id="TIGR03033">
    <property type="entry name" value="phage_rel_nuc"/>
    <property type="match status" value="1"/>
</dbReference>
<dbReference type="InterPro" id="IPR011604">
    <property type="entry name" value="PDDEXK-like_dom_sf"/>
</dbReference>
<name>A0A6J5R761_9CAUD</name>
<accession>A0A6J5R761</accession>
<dbReference type="Gene3D" id="3.90.320.10">
    <property type="match status" value="1"/>
</dbReference>
<feature type="domain" description="YqaJ viral recombinase" evidence="1">
    <location>
        <begin position="16"/>
        <end position="146"/>
    </location>
</feature>
<sequence>MSKQYEFVKAQQRSPEWFALRQDGITATEVSVIAGLNPYKTPYQLWAEKLGKYQPEPAGAAAQRGIILEDAVATFYEMETGSKLKRSNGIVRLKEIPWAMASLDRTVVGEAGLVEIKTSASPRWSMFPVPPEVVAQVQWQMFVTGAPWCDVAVLLGGLVFRTERVKADTKYQTELYVKAEEFRKLLASGTPPALTGADSKALATVTPQDSEEWAQADDGIERVARLYSERTYELKLLEQEVDNLAIAIKESIGAKQGIVGQGWQATWRQNKASVKTDWRTVAEVLQGVAPDTYAEAVKSASSENLGARVFKYKQEGIGE</sequence>
<dbReference type="Pfam" id="PF09588">
    <property type="entry name" value="YqaJ"/>
    <property type="match status" value="1"/>
</dbReference>
<dbReference type="CDD" id="cd22343">
    <property type="entry name" value="PDDEXK_lambda_exonuclease-like"/>
    <property type="match status" value="1"/>
</dbReference>
<organism evidence="2">
    <name type="scientific">uncultured Caudovirales phage</name>
    <dbReference type="NCBI Taxonomy" id="2100421"/>
    <lineage>
        <taxon>Viruses</taxon>
        <taxon>Duplodnaviria</taxon>
        <taxon>Heunggongvirae</taxon>
        <taxon>Uroviricota</taxon>
        <taxon>Caudoviricetes</taxon>
        <taxon>Peduoviridae</taxon>
        <taxon>Maltschvirus</taxon>
        <taxon>Maltschvirus maltsch</taxon>
    </lineage>
</organism>
<evidence type="ECO:0000259" key="1">
    <source>
        <dbReference type="Pfam" id="PF09588"/>
    </source>
</evidence>
<dbReference type="PANTHER" id="PTHR46609">
    <property type="entry name" value="EXONUCLEASE, PHAGE-TYPE/RECB, C-TERMINAL DOMAIN-CONTAINING PROTEIN"/>
    <property type="match status" value="1"/>
</dbReference>
<reference evidence="2" key="1">
    <citation type="submission" date="2020-05" db="EMBL/GenBank/DDBJ databases">
        <authorList>
            <person name="Chiriac C."/>
            <person name="Salcher M."/>
            <person name="Ghai R."/>
            <person name="Kavagutti S V."/>
        </authorList>
    </citation>
    <scope>NUCLEOTIDE SEQUENCE</scope>
</reference>